<sequence length="278" mass="31026">MRNLLIFISKYNAFFLFLIFEISALIIYVKYNTFQKATFINTTNQITGNLDAQVNRLTGYLSLQKVNDSLARENARLYNQLKSSYYVDTSTKKAVIDTIYKQQYTYIEARVINNSVNKRNNYITIQKGSEDGISKGMGVMSSAGVVGLVVYTTPHLSLVQSLLHKDTKVSAMLAGMQDIGTIIWGNDMNPHKGLLIDIPNNVKPRIGQAVVTSNYSTLFPAGIQVGKISNLHARGGGFFLNMEVALSVDFSKLQYVYVVNNKFATEQAGMEAQEKKDD</sequence>
<dbReference type="Gene3D" id="2.40.10.340">
    <property type="entry name" value="Rod shape-determining protein MreC, domain 1"/>
    <property type="match status" value="1"/>
</dbReference>
<dbReference type="InterPro" id="IPR042175">
    <property type="entry name" value="Cell/Rod_MreC_2"/>
</dbReference>
<dbReference type="InterPro" id="IPR042177">
    <property type="entry name" value="Cell/Rod_1"/>
</dbReference>
<dbReference type="PIRSF" id="PIRSF038471">
    <property type="entry name" value="MreC"/>
    <property type="match status" value="1"/>
</dbReference>
<evidence type="ECO:0000256" key="2">
    <source>
        <dbReference type="ARBA" id="ARBA00013855"/>
    </source>
</evidence>
<proteinExistence type="inferred from homology"/>
<keyword evidence="6" id="KW-1133">Transmembrane helix</keyword>
<evidence type="ECO:0000313" key="9">
    <source>
        <dbReference type="Proteomes" id="UP000503278"/>
    </source>
</evidence>
<dbReference type="InterPro" id="IPR055342">
    <property type="entry name" value="MreC_beta-barrel_core"/>
</dbReference>
<dbReference type="KEGG" id="mrob:HH214_03065"/>
<keyword evidence="3 5" id="KW-0133">Cell shape</keyword>
<dbReference type="PANTHER" id="PTHR34138:SF1">
    <property type="entry name" value="CELL SHAPE-DETERMINING PROTEIN MREC"/>
    <property type="match status" value="1"/>
</dbReference>
<evidence type="ECO:0000256" key="3">
    <source>
        <dbReference type="ARBA" id="ARBA00022960"/>
    </source>
</evidence>
<organism evidence="8 9">
    <name type="scientific">Mucilaginibacter robiniae</name>
    <dbReference type="NCBI Taxonomy" id="2728022"/>
    <lineage>
        <taxon>Bacteria</taxon>
        <taxon>Pseudomonadati</taxon>
        <taxon>Bacteroidota</taxon>
        <taxon>Sphingobacteriia</taxon>
        <taxon>Sphingobacteriales</taxon>
        <taxon>Sphingobacteriaceae</taxon>
        <taxon>Mucilaginibacter</taxon>
    </lineage>
</organism>
<dbReference type="Pfam" id="PF04085">
    <property type="entry name" value="MreC"/>
    <property type="match status" value="1"/>
</dbReference>
<name>A0A7L5DW11_9SPHI</name>
<dbReference type="Gene3D" id="2.40.10.350">
    <property type="entry name" value="Rod shape-determining protein MreC, domain 2"/>
    <property type="match status" value="1"/>
</dbReference>
<evidence type="ECO:0000259" key="7">
    <source>
        <dbReference type="Pfam" id="PF04085"/>
    </source>
</evidence>
<keyword evidence="9" id="KW-1185">Reference proteome</keyword>
<evidence type="ECO:0000256" key="5">
    <source>
        <dbReference type="PIRNR" id="PIRNR038471"/>
    </source>
</evidence>
<evidence type="ECO:0000256" key="4">
    <source>
        <dbReference type="ARBA" id="ARBA00032089"/>
    </source>
</evidence>
<dbReference type="InterPro" id="IPR007221">
    <property type="entry name" value="MreC"/>
</dbReference>
<accession>A0A7L5DW11</accession>
<dbReference type="Proteomes" id="UP000503278">
    <property type="component" value="Chromosome"/>
</dbReference>
<feature type="domain" description="Rod shape-determining protein MreC beta-barrel core" evidence="7">
    <location>
        <begin position="111"/>
        <end position="259"/>
    </location>
</feature>
<evidence type="ECO:0000256" key="1">
    <source>
        <dbReference type="ARBA" id="ARBA00009369"/>
    </source>
</evidence>
<protein>
    <recommendedName>
        <fullName evidence="2 5">Cell shape-determining protein MreC</fullName>
    </recommendedName>
    <alternativeName>
        <fullName evidence="4 5">Cell shape protein MreC</fullName>
    </alternativeName>
</protein>
<evidence type="ECO:0000256" key="6">
    <source>
        <dbReference type="SAM" id="Phobius"/>
    </source>
</evidence>
<dbReference type="AlphaFoldDB" id="A0A7L5DW11"/>
<dbReference type="EMBL" id="CP051682">
    <property type="protein sequence ID" value="QJD94931.1"/>
    <property type="molecule type" value="Genomic_DNA"/>
</dbReference>
<dbReference type="GO" id="GO:0005886">
    <property type="term" value="C:plasma membrane"/>
    <property type="evidence" value="ECO:0007669"/>
    <property type="project" value="TreeGrafter"/>
</dbReference>
<dbReference type="GO" id="GO:0008360">
    <property type="term" value="P:regulation of cell shape"/>
    <property type="evidence" value="ECO:0007669"/>
    <property type="project" value="UniProtKB-KW"/>
</dbReference>
<keyword evidence="6" id="KW-0472">Membrane</keyword>
<comment type="similarity">
    <text evidence="1 5">Belongs to the MreC family.</text>
</comment>
<feature type="transmembrane region" description="Helical" evidence="6">
    <location>
        <begin position="12"/>
        <end position="31"/>
    </location>
</feature>
<gene>
    <name evidence="8" type="primary">mreC</name>
    <name evidence="8" type="ORF">HH214_03065</name>
</gene>
<dbReference type="NCBIfam" id="NF010532">
    <property type="entry name" value="PRK13922.9-3"/>
    <property type="match status" value="1"/>
</dbReference>
<evidence type="ECO:0000313" key="8">
    <source>
        <dbReference type="EMBL" id="QJD94931.1"/>
    </source>
</evidence>
<dbReference type="PANTHER" id="PTHR34138">
    <property type="entry name" value="CELL SHAPE-DETERMINING PROTEIN MREC"/>
    <property type="match status" value="1"/>
</dbReference>
<dbReference type="RefSeq" id="WP_169605948.1">
    <property type="nucleotide sequence ID" value="NZ_CP051682.1"/>
</dbReference>
<comment type="function">
    <text evidence="5">Involved in formation and maintenance of cell shape.</text>
</comment>
<keyword evidence="6" id="KW-0812">Transmembrane</keyword>
<reference evidence="8 9" key="1">
    <citation type="submission" date="2020-04" db="EMBL/GenBank/DDBJ databases">
        <title>Genome sequencing of novel species.</title>
        <authorList>
            <person name="Heo J."/>
            <person name="Kim S.-J."/>
            <person name="Kim J.-S."/>
            <person name="Hong S.-B."/>
            <person name="Kwon S.-W."/>
        </authorList>
    </citation>
    <scope>NUCLEOTIDE SEQUENCE [LARGE SCALE GENOMIC DNA]</scope>
    <source>
        <strain evidence="8 9">F39-2</strain>
    </source>
</reference>